<protein>
    <submittedName>
        <fullName evidence="6">Fungal-specific transcription factor domain-containing protein</fullName>
    </submittedName>
</protein>
<feature type="region of interest" description="Disordered" evidence="4">
    <location>
        <begin position="726"/>
        <end position="776"/>
    </location>
</feature>
<dbReference type="Proteomes" id="UP001217417">
    <property type="component" value="Unassembled WGS sequence"/>
</dbReference>
<sequence length="820" mass="92392">MQPSQPNDSRSSNSGGRGRSSRRARTVISCNECHRRKQKCDRLQPCNQCIGRKVESLCQYAARSSSPRLATTTQTGTKATEIGSASSNNSSPSTYVHTSSSMTELSPSNYDEVSTAVPVSRKRRPVADNSEGENNNGDMSDSDSLVESDIDSEDDDDDFDTLGYFKSGVANIAHDIAELNLSCKGVSPAGCESSIAAKRTKTASRNRKLVSRVLRTMPPRPYVELLVRIFFSDANFYQSLNQVAFCESLRQWWELPDRVSNIANPMLTFRLMSISIQFVPKEHLATVQQIDHSLGTLTKDYSQAARELSALLPDCIDKVTESVLFAAWLKYEARMKESWYSLATAIRMAQEIKLDVEEPDTPPSYEREQRRRLWWTIYHWDRCMGLILGRPSMIKDELWDVPLPLDLPDECYYPSITPAAAVTEFTGRVLSFKLAPYISALDTDPHNLYKDLTVYTASLPAYFSIHAPDTSLDAQYPFLIAQRESMATTICMILCALYRRKVPVPDPLSFCLRLLTAADRMLSLSGEHQYRQFMIVYQNLEPSVLICREILKMSGSLAESGFVMCRDRSGNAIDLWQCLRAVESALARLKIVRPRNKVAGKAYRILKELFRRVKAQVDQERVRYARLHDFHKGDSPPEENMVERKTKKVRVGQAKPVDVTASTNGTSVATTAAANVPNSFSISGPPSDWTDQVRLENADLTDIEDSMPDDSVMKIMQHFDLSNLVRASPNDTVTPTTSPETLTNMPPDFTVDKRPNPQYPGQLQMQPHQQQQQHLAPQQMLDQDRQIDNGDQMLFSWADDIDIENWDMSAIGEQMDFGML</sequence>
<dbReference type="RefSeq" id="XP_056041907.1">
    <property type="nucleotide sequence ID" value="XM_056190417.1"/>
</dbReference>
<feature type="compositionally biased region" description="Low complexity" evidence="4">
    <location>
        <begin position="762"/>
        <end position="776"/>
    </location>
</feature>
<keyword evidence="7" id="KW-1185">Reference proteome</keyword>
<dbReference type="PANTHER" id="PTHR31001:SF87">
    <property type="entry name" value="COL-21"/>
    <property type="match status" value="1"/>
</dbReference>
<dbReference type="InterPro" id="IPR050613">
    <property type="entry name" value="Sec_Metabolite_Reg"/>
</dbReference>
<dbReference type="SMART" id="SM00066">
    <property type="entry name" value="GAL4"/>
    <property type="match status" value="1"/>
</dbReference>
<evidence type="ECO:0000313" key="7">
    <source>
        <dbReference type="Proteomes" id="UP001217417"/>
    </source>
</evidence>
<dbReference type="InterPro" id="IPR036864">
    <property type="entry name" value="Zn2-C6_fun-type_DNA-bd_sf"/>
</dbReference>
<dbReference type="SUPFAM" id="SSF57701">
    <property type="entry name" value="Zn2/Cys6 DNA-binding domain"/>
    <property type="match status" value="1"/>
</dbReference>
<dbReference type="InterPro" id="IPR007219">
    <property type="entry name" value="XnlR_reg_dom"/>
</dbReference>
<feature type="domain" description="Zn(2)-C6 fungal-type" evidence="5">
    <location>
        <begin position="29"/>
        <end position="60"/>
    </location>
</feature>
<feature type="compositionally biased region" description="Low complexity" evidence="4">
    <location>
        <begin position="732"/>
        <end position="743"/>
    </location>
</feature>
<dbReference type="Pfam" id="PF04082">
    <property type="entry name" value="Fungal_trans"/>
    <property type="match status" value="1"/>
</dbReference>
<feature type="region of interest" description="Disordered" evidence="4">
    <location>
        <begin position="63"/>
        <end position="155"/>
    </location>
</feature>
<evidence type="ECO:0000256" key="1">
    <source>
        <dbReference type="ARBA" id="ARBA00004123"/>
    </source>
</evidence>
<comment type="subcellular location">
    <subcellularLocation>
        <location evidence="1">Nucleus</location>
    </subcellularLocation>
</comment>
<dbReference type="GO" id="GO:0003677">
    <property type="term" value="F:DNA binding"/>
    <property type="evidence" value="ECO:0007669"/>
    <property type="project" value="InterPro"/>
</dbReference>
<dbReference type="GO" id="GO:0005634">
    <property type="term" value="C:nucleus"/>
    <property type="evidence" value="ECO:0007669"/>
    <property type="project" value="UniProtKB-SubCell"/>
</dbReference>
<dbReference type="PROSITE" id="PS50048">
    <property type="entry name" value="ZN2_CY6_FUNGAL_2"/>
    <property type="match status" value="1"/>
</dbReference>
<dbReference type="SMART" id="SM00906">
    <property type="entry name" value="Fungal_trans"/>
    <property type="match status" value="1"/>
</dbReference>
<dbReference type="PROSITE" id="PS00463">
    <property type="entry name" value="ZN2_CY6_FUNGAL_1"/>
    <property type="match status" value="1"/>
</dbReference>
<evidence type="ECO:0000259" key="5">
    <source>
        <dbReference type="PROSITE" id="PS50048"/>
    </source>
</evidence>
<dbReference type="AlphaFoldDB" id="A0AAD7QN58"/>
<feature type="compositionally biased region" description="Polar residues" evidence="4">
    <location>
        <begin position="102"/>
        <end position="112"/>
    </location>
</feature>
<evidence type="ECO:0000256" key="4">
    <source>
        <dbReference type="SAM" id="MobiDB-lite"/>
    </source>
</evidence>
<name>A0AAD7QN58_9ASCO</name>
<dbReference type="Gene3D" id="4.10.240.10">
    <property type="entry name" value="Zn(2)-C6 fungal-type DNA-binding domain"/>
    <property type="match status" value="1"/>
</dbReference>
<dbReference type="EMBL" id="JARPMG010000009">
    <property type="protein sequence ID" value="KAJ8098457.1"/>
    <property type="molecule type" value="Genomic_DNA"/>
</dbReference>
<reference evidence="6" key="1">
    <citation type="submission" date="2023-03" db="EMBL/GenBank/DDBJ databases">
        <title>Near-Complete genome sequence of Lipomyces tetrasporous NRRL Y-64009, an oleaginous yeast capable of growing on lignocellulosic hydrolysates.</title>
        <authorList>
            <consortium name="Lawrence Berkeley National Laboratory"/>
            <person name="Jagtap S.S."/>
            <person name="Liu J.-J."/>
            <person name="Walukiewicz H.E."/>
            <person name="Pangilinan J."/>
            <person name="Lipzen A."/>
            <person name="Ahrendt S."/>
            <person name="Koriabine M."/>
            <person name="Cobaugh K."/>
            <person name="Salamov A."/>
            <person name="Yoshinaga Y."/>
            <person name="Ng V."/>
            <person name="Daum C."/>
            <person name="Grigoriev I.V."/>
            <person name="Slininger P.J."/>
            <person name="Dien B.S."/>
            <person name="Jin Y.-S."/>
            <person name="Rao C.V."/>
        </authorList>
    </citation>
    <scope>NUCLEOTIDE SEQUENCE</scope>
    <source>
        <strain evidence="6">NRRL Y-64009</strain>
    </source>
</reference>
<organism evidence="6 7">
    <name type="scientific">Lipomyces tetrasporus</name>
    <dbReference type="NCBI Taxonomy" id="54092"/>
    <lineage>
        <taxon>Eukaryota</taxon>
        <taxon>Fungi</taxon>
        <taxon>Dikarya</taxon>
        <taxon>Ascomycota</taxon>
        <taxon>Saccharomycotina</taxon>
        <taxon>Lipomycetes</taxon>
        <taxon>Lipomycetales</taxon>
        <taxon>Lipomycetaceae</taxon>
        <taxon>Lipomyces</taxon>
    </lineage>
</organism>
<feature type="compositionally biased region" description="Low complexity" evidence="4">
    <location>
        <begin position="71"/>
        <end position="101"/>
    </location>
</feature>
<evidence type="ECO:0000256" key="3">
    <source>
        <dbReference type="ARBA" id="ARBA00023242"/>
    </source>
</evidence>
<accession>A0AAD7QN58</accession>
<comment type="caution">
    <text evidence="6">The sequence shown here is derived from an EMBL/GenBank/DDBJ whole genome shotgun (WGS) entry which is preliminary data.</text>
</comment>
<feature type="compositionally biased region" description="Acidic residues" evidence="4">
    <location>
        <begin position="140"/>
        <end position="155"/>
    </location>
</feature>
<dbReference type="InterPro" id="IPR001138">
    <property type="entry name" value="Zn2Cys6_DnaBD"/>
</dbReference>
<proteinExistence type="predicted"/>
<dbReference type="GO" id="GO:0008270">
    <property type="term" value="F:zinc ion binding"/>
    <property type="evidence" value="ECO:0007669"/>
    <property type="project" value="InterPro"/>
</dbReference>
<feature type="region of interest" description="Disordered" evidence="4">
    <location>
        <begin position="1"/>
        <end position="25"/>
    </location>
</feature>
<gene>
    <name evidence="6" type="ORF">POJ06DRAFT_293258</name>
</gene>
<dbReference type="GO" id="GO:0000981">
    <property type="term" value="F:DNA-binding transcription factor activity, RNA polymerase II-specific"/>
    <property type="evidence" value="ECO:0007669"/>
    <property type="project" value="InterPro"/>
</dbReference>
<dbReference type="PANTHER" id="PTHR31001">
    <property type="entry name" value="UNCHARACTERIZED TRANSCRIPTIONAL REGULATORY PROTEIN"/>
    <property type="match status" value="1"/>
</dbReference>
<dbReference type="GeneID" id="80885583"/>
<keyword evidence="3" id="KW-0539">Nucleus</keyword>
<dbReference type="Pfam" id="PF00172">
    <property type="entry name" value="Zn_clus"/>
    <property type="match status" value="1"/>
</dbReference>
<dbReference type="CDD" id="cd00067">
    <property type="entry name" value="GAL4"/>
    <property type="match status" value="1"/>
</dbReference>
<feature type="region of interest" description="Disordered" evidence="4">
    <location>
        <begin position="630"/>
        <end position="653"/>
    </location>
</feature>
<feature type="non-terminal residue" evidence="6">
    <location>
        <position position="820"/>
    </location>
</feature>
<evidence type="ECO:0000313" key="6">
    <source>
        <dbReference type="EMBL" id="KAJ8098457.1"/>
    </source>
</evidence>
<dbReference type="CDD" id="cd12148">
    <property type="entry name" value="fungal_TF_MHR"/>
    <property type="match status" value="1"/>
</dbReference>
<evidence type="ECO:0000256" key="2">
    <source>
        <dbReference type="ARBA" id="ARBA00022723"/>
    </source>
</evidence>
<dbReference type="GO" id="GO:0006351">
    <property type="term" value="P:DNA-templated transcription"/>
    <property type="evidence" value="ECO:0007669"/>
    <property type="project" value="InterPro"/>
</dbReference>
<keyword evidence="2" id="KW-0479">Metal-binding</keyword>